<dbReference type="Gene3D" id="3.60.40.10">
    <property type="entry name" value="PPM-type phosphatase domain"/>
    <property type="match status" value="1"/>
</dbReference>
<dbReference type="GO" id="GO:0004722">
    <property type="term" value="F:protein serine/threonine phosphatase activity"/>
    <property type="evidence" value="ECO:0007669"/>
    <property type="project" value="InterPro"/>
</dbReference>
<dbReference type="CDD" id="cd00143">
    <property type="entry name" value="PP2Cc"/>
    <property type="match status" value="1"/>
</dbReference>
<organism evidence="2">
    <name type="scientific">viral metagenome</name>
    <dbReference type="NCBI Taxonomy" id="1070528"/>
    <lineage>
        <taxon>unclassified sequences</taxon>
        <taxon>metagenomes</taxon>
        <taxon>organismal metagenomes</taxon>
    </lineage>
</organism>
<dbReference type="PANTHER" id="PTHR47992">
    <property type="entry name" value="PROTEIN PHOSPHATASE"/>
    <property type="match status" value="1"/>
</dbReference>
<dbReference type="PROSITE" id="PS51746">
    <property type="entry name" value="PPM_2"/>
    <property type="match status" value="1"/>
</dbReference>
<dbReference type="AlphaFoldDB" id="A0A6C0LCY0"/>
<dbReference type="SUPFAM" id="SSF81606">
    <property type="entry name" value="PP2C-like"/>
    <property type="match status" value="1"/>
</dbReference>
<proteinExistence type="predicted"/>
<name>A0A6C0LCY0_9ZZZZ</name>
<evidence type="ECO:0000313" key="2">
    <source>
        <dbReference type="EMBL" id="QHU28453.1"/>
    </source>
</evidence>
<dbReference type="InterPro" id="IPR001932">
    <property type="entry name" value="PPM-type_phosphatase-like_dom"/>
</dbReference>
<evidence type="ECO:0000259" key="1">
    <source>
        <dbReference type="PROSITE" id="PS51746"/>
    </source>
</evidence>
<protein>
    <recommendedName>
        <fullName evidence="1">PPM-type phosphatase domain-containing protein</fullName>
    </recommendedName>
</protein>
<dbReference type="InterPro" id="IPR036457">
    <property type="entry name" value="PPM-type-like_dom_sf"/>
</dbReference>
<reference evidence="2" key="1">
    <citation type="journal article" date="2020" name="Nature">
        <title>Giant virus diversity and host interactions through global metagenomics.</title>
        <authorList>
            <person name="Schulz F."/>
            <person name="Roux S."/>
            <person name="Paez-Espino D."/>
            <person name="Jungbluth S."/>
            <person name="Walsh D.A."/>
            <person name="Denef V.J."/>
            <person name="McMahon K.D."/>
            <person name="Konstantinidis K.T."/>
            <person name="Eloe-Fadrosh E.A."/>
            <person name="Kyrpides N.C."/>
            <person name="Woyke T."/>
        </authorList>
    </citation>
    <scope>NUCLEOTIDE SEQUENCE</scope>
    <source>
        <strain evidence="2">GVMAG-M-3300027770-73</strain>
    </source>
</reference>
<dbReference type="SMART" id="SM00332">
    <property type="entry name" value="PP2Cc"/>
    <property type="match status" value="1"/>
</dbReference>
<sequence length="349" mass="38363">MSHAITINESIRQMDKGQDQTFSGTFVDAETGESGKYGFVADGHGKNQCIDCLRAIPRETLDGIIGTAAPVENLAQYVNEYGYVTNINSSGATMCLVKVYSDRIVIINCGDSQAAVYKNGELVFLSEEHNCENEKERKRIEKKGVTYEDSGNFEIVSEIKMVGVTSKYAIFPPHLKLASTQALGHNGRTGLAPDVTVVPFKPDDKVHVVIGSDGLWDMILKQNVEEMNSFTSKTSAELVEFAVGRWLQPWNMHLDKITEVHVLSRFQPKHCDDICVIKIDVLPVEVQVKEVEVKAGAEEVKAGAEEVEAATEEVEAAGAAGPQPLNNTNIFEPFPIIINNIQNTLRPPE</sequence>
<accession>A0A6C0LCY0</accession>
<dbReference type="Pfam" id="PF00481">
    <property type="entry name" value="PP2C"/>
    <property type="match status" value="1"/>
</dbReference>
<dbReference type="EMBL" id="MN740472">
    <property type="protein sequence ID" value="QHU28453.1"/>
    <property type="molecule type" value="Genomic_DNA"/>
</dbReference>
<dbReference type="InterPro" id="IPR015655">
    <property type="entry name" value="PP2C"/>
</dbReference>
<feature type="domain" description="PPM-type phosphatase" evidence="1">
    <location>
        <begin position="36"/>
        <end position="281"/>
    </location>
</feature>